<dbReference type="AlphaFoldDB" id="A0A1I2CMH7"/>
<dbReference type="GO" id="GO:0009103">
    <property type="term" value="P:lipopolysaccharide biosynthetic process"/>
    <property type="evidence" value="ECO:0007669"/>
    <property type="project" value="TreeGrafter"/>
</dbReference>
<dbReference type="Pfam" id="PF00534">
    <property type="entry name" value="Glycos_transf_1"/>
    <property type="match status" value="1"/>
</dbReference>
<dbReference type="OrthoDB" id="1096251at2"/>
<evidence type="ECO:0000256" key="2">
    <source>
        <dbReference type="SAM" id="Phobius"/>
    </source>
</evidence>
<keyword evidence="2" id="KW-0812">Transmembrane</keyword>
<dbReference type="SUPFAM" id="SSF53756">
    <property type="entry name" value="UDP-Glycosyltransferase/glycogen phosphorylase"/>
    <property type="match status" value="1"/>
</dbReference>
<proteinExistence type="predicted"/>
<feature type="transmembrane region" description="Helical" evidence="2">
    <location>
        <begin position="206"/>
        <end position="229"/>
    </location>
</feature>
<dbReference type="InterPro" id="IPR001296">
    <property type="entry name" value="Glyco_trans_1"/>
</dbReference>
<evidence type="ECO:0000259" key="3">
    <source>
        <dbReference type="Pfam" id="PF00534"/>
    </source>
</evidence>
<dbReference type="RefSeq" id="WP_091203627.1">
    <property type="nucleotide sequence ID" value="NZ_FONQ01000003.1"/>
</dbReference>
<accession>A0A1I2CMH7</accession>
<organism evidence="4 5">
    <name type="scientific">Flavobacterium xueshanense</name>
    <dbReference type="NCBI Taxonomy" id="935223"/>
    <lineage>
        <taxon>Bacteria</taxon>
        <taxon>Pseudomonadati</taxon>
        <taxon>Bacteroidota</taxon>
        <taxon>Flavobacteriia</taxon>
        <taxon>Flavobacteriales</taxon>
        <taxon>Flavobacteriaceae</taxon>
        <taxon>Flavobacterium</taxon>
    </lineage>
</organism>
<dbReference type="PANTHER" id="PTHR46401">
    <property type="entry name" value="GLYCOSYLTRANSFERASE WBBK-RELATED"/>
    <property type="match status" value="1"/>
</dbReference>
<feature type="transmembrane region" description="Helical" evidence="2">
    <location>
        <begin position="81"/>
        <end position="103"/>
    </location>
</feature>
<gene>
    <name evidence="4" type="ORF">SAMN04488131_103114</name>
</gene>
<name>A0A1I2CMH7_9FLAO</name>
<keyword evidence="2" id="KW-1133">Transmembrane helix</keyword>
<dbReference type="PANTHER" id="PTHR46401:SF2">
    <property type="entry name" value="GLYCOSYLTRANSFERASE WBBK-RELATED"/>
    <property type="match status" value="1"/>
</dbReference>
<dbReference type="Proteomes" id="UP000198596">
    <property type="component" value="Unassembled WGS sequence"/>
</dbReference>
<sequence length="388" mass="44137">MANVKKKILFIHHGTGIGGASICLKELVLSMADEIEPTILCLKNSSAVSFFQESGIETIFLNTFFFKQIYSFWPHIEGTTYSLTSLILLPRFFISYILNALYFSKNVLKKYEFDILYLNSTFLTDWTILNKKKTIVHVREPLGKGFLGIRRSLFKLVISKKVDHIIAISNDNASRVNLLSKTTVIYDPMRAITYKQAIKTDLDKKYYLYLGGLQMIKGFYVLVSALPYLNANVKIFFAGNIDYQSRSGFFGNLKKMVESYWVAKLRKSDKVIEIGLINNVYDYLRSCDYLLFPSTIPHFAGPVLEAYRVGKPVVVSDVNGMDEIVSPKTGFFFTRGNAKELAATINCSATLSTEKYALFEQECLNKYEMINSENKTVISVIYKILGKK</sequence>
<keyword evidence="2" id="KW-0472">Membrane</keyword>
<protein>
    <submittedName>
        <fullName evidence="4">Glycosyltransferase involved in cell wall bisynthesis</fullName>
    </submittedName>
</protein>
<evidence type="ECO:0000313" key="4">
    <source>
        <dbReference type="EMBL" id="SFE69434.1"/>
    </source>
</evidence>
<keyword evidence="1 4" id="KW-0808">Transferase</keyword>
<keyword evidence="5" id="KW-1185">Reference proteome</keyword>
<evidence type="ECO:0000256" key="1">
    <source>
        <dbReference type="ARBA" id="ARBA00022679"/>
    </source>
</evidence>
<feature type="domain" description="Glycosyl transferase family 1" evidence="3">
    <location>
        <begin position="194"/>
        <end position="346"/>
    </location>
</feature>
<dbReference type="Gene3D" id="3.40.50.2000">
    <property type="entry name" value="Glycogen Phosphorylase B"/>
    <property type="match status" value="2"/>
</dbReference>
<dbReference type="GO" id="GO:0016757">
    <property type="term" value="F:glycosyltransferase activity"/>
    <property type="evidence" value="ECO:0007669"/>
    <property type="project" value="InterPro"/>
</dbReference>
<evidence type="ECO:0000313" key="5">
    <source>
        <dbReference type="Proteomes" id="UP000198596"/>
    </source>
</evidence>
<dbReference type="EMBL" id="FONQ01000003">
    <property type="protein sequence ID" value="SFE69434.1"/>
    <property type="molecule type" value="Genomic_DNA"/>
</dbReference>
<dbReference type="STRING" id="935223.SAMN04488131_103114"/>
<reference evidence="5" key="1">
    <citation type="submission" date="2016-10" db="EMBL/GenBank/DDBJ databases">
        <authorList>
            <person name="Varghese N."/>
            <person name="Submissions S."/>
        </authorList>
    </citation>
    <scope>NUCLEOTIDE SEQUENCE [LARGE SCALE GENOMIC DNA]</scope>
    <source>
        <strain evidence="5">CGMCC 1.9227</strain>
    </source>
</reference>